<comment type="similarity">
    <text evidence="1">Belongs to the zinc-associated anti-sigma factor (ZAS) superfamily. Anti-sigma-W factor family.</text>
</comment>
<dbReference type="AlphaFoldDB" id="A0A3G3K0G0"/>
<evidence type="ECO:0000313" key="5">
    <source>
        <dbReference type="EMBL" id="AYQ74005.1"/>
    </source>
</evidence>
<organism evidence="5 6">
    <name type="scientific">Cohnella candidum</name>
    <dbReference type="NCBI Taxonomy" id="2674991"/>
    <lineage>
        <taxon>Bacteria</taxon>
        <taxon>Bacillati</taxon>
        <taxon>Bacillota</taxon>
        <taxon>Bacilli</taxon>
        <taxon>Bacillales</taxon>
        <taxon>Paenibacillaceae</taxon>
        <taxon>Cohnella</taxon>
    </lineage>
</organism>
<keyword evidence="3" id="KW-0472">Membrane</keyword>
<evidence type="ECO:0000256" key="1">
    <source>
        <dbReference type="ARBA" id="ARBA00024353"/>
    </source>
</evidence>
<dbReference type="EMBL" id="CP033433">
    <property type="protein sequence ID" value="AYQ74005.1"/>
    <property type="molecule type" value="Genomic_DNA"/>
</dbReference>
<dbReference type="Proteomes" id="UP000269097">
    <property type="component" value="Chromosome"/>
</dbReference>
<keyword evidence="6" id="KW-1185">Reference proteome</keyword>
<proteinExistence type="inferred from homology"/>
<gene>
    <name evidence="5" type="ORF">EAV92_16320</name>
</gene>
<keyword evidence="3" id="KW-1133">Transmembrane helix</keyword>
<dbReference type="Gene3D" id="1.10.10.1320">
    <property type="entry name" value="Anti-sigma factor, zinc-finger domain"/>
    <property type="match status" value="1"/>
</dbReference>
<evidence type="ECO:0000313" key="6">
    <source>
        <dbReference type="Proteomes" id="UP000269097"/>
    </source>
</evidence>
<feature type="transmembrane region" description="Helical" evidence="3">
    <location>
        <begin position="89"/>
        <end position="108"/>
    </location>
</feature>
<evidence type="ECO:0000256" key="3">
    <source>
        <dbReference type="SAM" id="Phobius"/>
    </source>
</evidence>
<dbReference type="KEGG" id="coh:EAV92_16320"/>
<dbReference type="InterPro" id="IPR027383">
    <property type="entry name" value="Znf_put"/>
</dbReference>
<protein>
    <recommendedName>
        <fullName evidence="2">Anti-sigma-W factor RsiW</fullName>
    </recommendedName>
</protein>
<reference evidence="5 6" key="1">
    <citation type="submission" date="2018-10" db="EMBL/GenBank/DDBJ databases">
        <title>Genome Sequence of Cohnella sp.</title>
        <authorList>
            <person name="Srinivasan S."/>
            <person name="Kim M.K."/>
        </authorList>
    </citation>
    <scope>NUCLEOTIDE SEQUENCE [LARGE SCALE GENOMIC DNA]</scope>
    <source>
        <strain evidence="5 6">18JY8-7</strain>
    </source>
</reference>
<accession>A0A3G3K0G0</accession>
<evidence type="ECO:0000259" key="4">
    <source>
        <dbReference type="Pfam" id="PF13490"/>
    </source>
</evidence>
<evidence type="ECO:0000256" key="2">
    <source>
        <dbReference type="ARBA" id="ARBA00024438"/>
    </source>
</evidence>
<keyword evidence="3" id="KW-0812">Transmembrane</keyword>
<dbReference type="RefSeq" id="WP_123042089.1">
    <property type="nucleotide sequence ID" value="NZ_CP033433.1"/>
</dbReference>
<dbReference type="InterPro" id="IPR041916">
    <property type="entry name" value="Anti_sigma_zinc_sf"/>
</dbReference>
<dbReference type="Pfam" id="PF13490">
    <property type="entry name" value="zf-HC2"/>
    <property type="match status" value="1"/>
</dbReference>
<sequence length="204" mass="22109">MDCKVAVAMMHDYLDGDLDRDDAASLSKHMDECSACQSRYDALARTEALVRAVPFAQAPAGLEERILGALPKTRRRPAAWTGWVRRHPAVSAAALFLIVMLSSFVTMWNQDRQLSVAGPDLENVIIQGSTVIVPEGKEVSGDLTVVNGSAEVLGNVKGDLTVIDGNVTLASTAHIAGHVQEIDRAVDWAWYKVRSWFGTLAYGS</sequence>
<name>A0A3G3K0G0_9BACL</name>
<feature type="domain" description="Putative zinc-finger" evidence="4">
    <location>
        <begin position="3"/>
        <end position="37"/>
    </location>
</feature>